<keyword evidence="4" id="KW-0862">Zinc</keyword>
<keyword evidence="12" id="KW-1185">Reference proteome</keyword>
<dbReference type="EMBL" id="CACTIH010003636">
    <property type="protein sequence ID" value="CAA2979885.1"/>
    <property type="molecule type" value="Genomic_DNA"/>
</dbReference>
<dbReference type="InterPro" id="IPR055186">
    <property type="entry name" value="C2H2-2nd_BIRD-IDD"/>
</dbReference>
<keyword evidence="2" id="KW-0677">Repeat</keyword>
<dbReference type="InterPro" id="IPR055185">
    <property type="entry name" value="C2CH-4th_BIRD-IDD"/>
</dbReference>
<dbReference type="PANTHER" id="PTHR10593:SF231">
    <property type="entry name" value="PROTEIN INDETERMINATE-DOMAIN 13-RELATED"/>
    <property type="match status" value="1"/>
</dbReference>
<dbReference type="Pfam" id="PF22996">
    <property type="entry name" value="C2H2-2nd_BIRD-IDD"/>
    <property type="match status" value="1"/>
</dbReference>
<dbReference type="FunFam" id="3.30.160.60:FF:000131">
    <property type="entry name" value="protein indeterminate-domain 5, chloroplastic-like"/>
    <property type="match status" value="1"/>
</dbReference>
<dbReference type="InterPro" id="IPR055187">
    <property type="entry name" value="C2CH-3rd_BIRD-IDD"/>
</dbReference>
<dbReference type="Pfam" id="PF00096">
    <property type="entry name" value="zf-C2H2"/>
    <property type="match status" value="1"/>
</dbReference>
<reference evidence="11 12" key="1">
    <citation type="submission" date="2019-12" db="EMBL/GenBank/DDBJ databases">
        <authorList>
            <person name="Alioto T."/>
            <person name="Alioto T."/>
            <person name="Gomez Garrido J."/>
        </authorList>
    </citation>
    <scope>NUCLEOTIDE SEQUENCE [LARGE SCALE GENOMIC DNA]</scope>
</reference>
<dbReference type="PROSITE" id="PS00028">
    <property type="entry name" value="ZINC_FINGER_C2H2_1"/>
    <property type="match status" value="1"/>
</dbReference>
<evidence type="ECO:0000256" key="1">
    <source>
        <dbReference type="ARBA" id="ARBA00022723"/>
    </source>
</evidence>
<evidence type="ECO:0000256" key="9">
    <source>
        <dbReference type="SAM" id="MobiDB-lite"/>
    </source>
</evidence>
<dbReference type="Gramene" id="OE9A067013T1">
    <property type="protein sequence ID" value="OE9A067013C1"/>
    <property type="gene ID" value="OE9A067013"/>
</dbReference>
<dbReference type="PROSITE" id="PS50157">
    <property type="entry name" value="ZINC_FINGER_C2H2_2"/>
    <property type="match status" value="1"/>
</dbReference>
<comment type="caution">
    <text evidence="11">The sequence shown here is derived from an EMBL/GenBank/DDBJ whole genome shotgun (WGS) entry which is preliminary data.</text>
</comment>
<dbReference type="GO" id="GO:0008270">
    <property type="term" value="F:zinc ion binding"/>
    <property type="evidence" value="ECO:0007669"/>
    <property type="project" value="UniProtKB-KW"/>
</dbReference>
<dbReference type="GO" id="GO:0003677">
    <property type="term" value="F:DNA binding"/>
    <property type="evidence" value="ECO:0007669"/>
    <property type="project" value="UniProtKB-KW"/>
</dbReference>
<feature type="region of interest" description="Disordered" evidence="9">
    <location>
        <begin position="1"/>
        <end position="46"/>
    </location>
</feature>
<evidence type="ECO:0000256" key="2">
    <source>
        <dbReference type="ARBA" id="ARBA00022737"/>
    </source>
</evidence>
<evidence type="ECO:0000256" key="6">
    <source>
        <dbReference type="ARBA" id="ARBA00023125"/>
    </source>
</evidence>
<evidence type="ECO:0000313" key="12">
    <source>
        <dbReference type="Proteomes" id="UP000594638"/>
    </source>
</evidence>
<keyword evidence="6" id="KW-0238">DNA-binding</keyword>
<proteinExistence type="predicted"/>
<organism evidence="11 12">
    <name type="scientific">Olea europaea subsp. europaea</name>
    <dbReference type="NCBI Taxonomy" id="158383"/>
    <lineage>
        <taxon>Eukaryota</taxon>
        <taxon>Viridiplantae</taxon>
        <taxon>Streptophyta</taxon>
        <taxon>Embryophyta</taxon>
        <taxon>Tracheophyta</taxon>
        <taxon>Spermatophyta</taxon>
        <taxon>Magnoliopsida</taxon>
        <taxon>eudicotyledons</taxon>
        <taxon>Gunneridae</taxon>
        <taxon>Pentapetalae</taxon>
        <taxon>asterids</taxon>
        <taxon>lamiids</taxon>
        <taxon>Lamiales</taxon>
        <taxon>Oleaceae</taxon>
        <taxon>Oleeae</taxon>
        <taxon>Olea</taxon>
    </lineage>
</organism>
<keyword evidence="5" id="KW-0805">Transcription regulation</keyword>
<dbReference type="SMART" id="SM00355">
    <property type="entry name" value="ZnF_C2H2"/>
    <property type="match status" value="3"/>
</dbReference>
<feature type="domain" description="C2H2-type" evidence="10">
    <location>
        <begin position="63"/>
        <end position="85"/>
    </location>
</feature>
<dbReference type="Pfam" id="PF22992">
    <property type="entry name" value="C2CH-4th_BIRD-IDD"/>
    <property type="match status" value="1"/>
</dbReference>
<evidence type="ECO:0000256" key="8">
    <source>
        <dbReference type="PROSITE-ProRule" id="PRU00042"/>
    </source>
</evidence>
<dbReference type="PANTHER" id="PTHR10593">
    <property type="entry name" value="SERINE/THREONINE-PROTEIN KINASE RIO"/>
    <property type="match status" value="1"/>
</dbReference>
<evidence type="ECO:0000313" key="11">
    <source>
        <dbReference type="EMBL" id="CAA2979885.1"/>
    </source>
</evidence>
<dbReference type="InterPro" id="IPR036236">
    <property type="entry name" value="Znf_C2H2_sf"/>
</dbReference>
<dbReference type="Proteomes" id="UP000594638">
    <property type="component" value="Unassembled WGS sequence"/>
</dbReference>
<dbReference type="InterPro" id="IPR013087">
    <property type="entry name" value="Znf_C2H2_type"/>
</dbReference>
<sequence>MMSDDVFSLPSKVFPQQPAEPNPNPNLNGNPTSKKRRNLPGTPDPDAEVIALSPKTLMATNRFICEICKKGFQRDQNLQLHRRGHNLPWKLKQRANKDQIKKKVYICPEKTCVHHDPSRALGDLTGVKKHFSRKHGEKKWKCEKCSKKYAVQSDWKAHSKTCGSREYKCDCGTLFSRKDSFITHRAFCDALAEESARSFGANNLNFRNDLNGNLTNHQQNLDHGFSGIPLLGAGFRPDFTGMAPAGNSDQKPRLSLWLDQGNSQLNPIYANSNLFMPNMMQMSSNNNVFDSSNQFPWLERTAASANLSLFPPQGLKEEAVSSKGLTMAAAVSLSSLYSDNQNLHLNSSASASMSATALLQKAAQMGSTKSNQTFFNNPINRSELHQVFKQQALENSPPNFVSSTSTTSIDGLDQSMQRSGTVENQQASANLHSGFRDFLGMGGEGGANSFLPPELAKFASMSSAMGLSPFSRNHQHTTL</sequence>
<dbReference type="GO" id="GO:0003700">
    <property type="term" value="F:DNA-binding transcription factor activity"/>
    <property type="evidence" value="ECO:0007669"/>
    <property type="project" value="TreeGrafter"/>
</dbReference>
<keyword evidence="7" id="KW-0804">Transcription</keyword>
<keyword evidence="1" id="KW-0479">Metal-binding</keyword>
<dbReference type="SUPFAM" id="SSF57667">
    <property type="entry name" value="beta-beta-alpha zinc fingers"/>
    <property type="match status" value="1"/>
</dbReference>
<dbReference type="Pfam" id="PF22995">
    <property type="entry name" value="C2CH-3rd_BIRD-IDD"/>
    <property type="match status" value="1"/>
</dbReference>
<keyword evidence="3 8" id="KW-0863">Zinc-finger</keyword>
<dbReference type="OrthoDB" id="6354171at2759"/>
<gene>
    <name evidence="11" type="ORF">OLEA9_A067013</name>
</gene>
<dbReference type="Gene3D" id="3.30.160.60">
    <property type="entry name" value="Classic Zinc Finger"/>
    <property type="match status" value="2"/>
</dbReference>
<evidence type="ECO:0000256" key="5">
    <source>
        <dbReference type="ARBA" id="ARBA00023015"/>
    </source>
</evidence>
<dbReference type="InterPro" id="IPR031140">
    <property type="entry name" value="IDD1-16"/>
</dbReference>
<dbReference type="AlphaFoldDB" id="A0A8S0RK70"/>
<name>A0A8S0RK70_OLEEU</name>
<accession>A0A8S0RK70</accession>
<evidence type="ECO:0000256" key="4">
    <source>
        <dbReference type="ARBA" id="ARBA00022833"/>
    </source>
</evidence>
<dbReference type="GO" id="GO:0005634">
    <property type="term" value="C:nucleus"/>
    <property type="evidence" value="ECO:0007669"/>
    <property type="project" value="TreeGrafter"/>
</dbReference>
<evidence type="ECO:0000256" key="3">
    <source>
        <dbReference type="ARBA" id="ARBA00022771"/>
    </source>
</evidence>
<evidence type="ECO:0000259" key="10">
    <source>
        <dbReference type="PROSITE" id="PS50157"/>
    </source>
</evidence>
<evidence type="ECO:0000256" key="7">
    <source>
        <dbReference type="ARBA" id="ARBA00023163"/>
    </source>
</evidence>
<dbReference type="FunFam" id="3.30.160.60:FF:000554">
    <property type="entry name" value="protein indeterminate-domain 12-like"/>
    <property type="match status" value="1"/>
</dbReference>
<protein>
    <submittedName>
        <fullName evidence="11">Zinc finger JACKDAW-like</fullName>
    </submittedName>
</protein>